<proteinExistence type="predicted"/>
<dbReference type="PANTHER" id="PTHR42954:SF1">
    <property type="entry name" value="FERROUS IRON TRANSPORTER FEOA DOMAIN-CONTAINING PROTEIN"/>
    <property type="match status" value="1"/>
</dbReference>
<dbReference type="InterPro" id="IPR007167">
    <property type="entry name" value="Fe-transptr_FeoA-like"/>
</dbReference>
<dbReference type="SMART" id="SM00899">
    <property type="entry name" value="FeoA"/>
    <property type="match status" value="1"/>
</dbReference>
<dbReference type="RefSeq" id="WP_218149843.1">
    <property type="nucleotide sequence ID" value="NZ_FJNE01000002.1"/>
</dbReference>
<feature type="domain" description="Ferrous iron transporter FeoA-like" evidence="2">
    <location>
        <begin position="1"/>
        <end position="74"/>
    </location>
</feature>
<evidence type="ECO:0000313" key="4">
    <source>
        <dbReference type="Proteomes" id="UP000242754"/>
    </source>
</evidence>
<dbReference type="GO" id="GO:0046914">
    <property type="term" value="F:transition metal ion binding"/>
    <property type="evidence" value="ECO:0007669"/>
    <property type="project" value="InterPro"/>
</dbReference>
<dbReference type="SUPFAM" id="SSF50037">
    <property type="entry name" value="C-terminal domain of transcriptional repressors"/>
    <property type="match status" value="1"/>
</dbReference>
<dbReference type="Gene3D" id="2.30.30.90">
    <property type="match status" value="1"/>
</dbReference>
<dbReference type="InterPro" id="IPR008988">
    <property type="entry name" value="Transcriptional_repressor_C"/>
</dbReference>
<organism evidence="3 4">
    <name type="scientific">Trichococcus palustris</name>
    <dbReference type="NCBI Taxonomy" id="140314"/>
    <lineage>
        <taxon>Bacteria</taxon>
        <taxon>Bacillati</taxon>
        <taxon>Bacillota</taxon>
        <taxon>Bacilli</taxon>
        <taxon>Lactobacillales</taxon>
        <taxon>Carnobacteriaceae</taxon>
        <taxon>Trichococcus</taxon>
    </lineage>
</organism>
<dbReference type="AlphaFoldDB" id="A0A143YBY1"/>
<evidence type="ECO:0000256" key="1">
    <source>
        <dbReference type="ARBA" id="ARBA00023004"/>
    </source>
</evidence>
<protein>
    <submittedName>
        <fullName evidence="3">Transcriptional repressor c-terminal</fullName>
    </submittedName>
</protein>
<dbReference type="InterPro" id="IPR052713">
    <property type="entry name" value="FeoA"/>
</dbReference>
<sequence length="77" mass="8698">MELSKLKRNESAVVTEVAHPDPKMQQRLLDLGFYPGKTVKLVLISPKEDPKAYEVRGTVIAIRDEDANYIQVKTEEG</sequence>
<keyword evidence="1" id="KW-0408">Iron</keyword>
<dbReference type="STRING" id="140314.SAMN04488076_101121"/>
<dbReference type="InterPro" id="IPR038157">
    <property type="entry name" value="FeoA_core_dom"/>
</dbReference>
<accession>A0A143YBY1</accession>
<dbReference type="EMBL" id="FJNE01000002">
    <property type="protein sequence ID" value="CZQ85483.1"/>
    <property type="molecule type" value="Genomic_DNA"/>
</dbReference>
<dbReference type="Proteomes" id="UP000242754">
    <property type="component" value="Unassembled WGS sequence"/>
</dbReference>
<reference evidence="3 4" key="1">
    <citation type="submission" date="2016-02" db="EMBL/GenBank/DDBJ databases">
        <authorList>
            <person name="Wen L."/>
            <person name="He K."/>
            <person name="Yang H."/>
        </authorList>
    </citation>
    <scope>NUCLEOTIDE SEQUENCE [LARGE SCALE GENOMIC DNA]</scope>
    <source>
        <strain evidence="3">Trichococcus palustris</strain>
    </source>
</reference>
<evidence type="ECO:0000259" key="2">
    <source>
        <dbReference type="SMART" id="SM00899"/>
    </source>
</evidence>
<name>A0A143YBY1_9LACT</name>
<dbReference type="PANTHER" id="PTHR42954">
    <property type="entry name" value="FE(2+) TRANSPORT PROTEIN A"/>
    <property type="match status" value="1"/>
</dbReference>
<keyword evidence="4" id="KW-1185">Reference proteome</keyword>
<gene>
    <name evidence="3" type="ORF">Tpal_639</name>
</gene>
<dbReference type="Pfam" id="PF04023">
    <property type="entry name" value="FeoA"/>
    <property type="match status" value="1"/>
</dbReference>
<evidence type="ECO:0000313" key="3">
    <source>
        <dbReference type="EMBL" id="CZQ85483.1"/>
    </source>
</evidence>